<organism evidence="3 4">
    <name type="scientific">Paradesertivirga mongoliensis</name>
    <dbReference type="NCBI Taxonomy" id="2100740"/>
    <lineage>
        <taxon>Bacteria</taxon>
        <taxon>Pseudomonadati</taxon>
        <taxon>Bacteroidota</taxon>
        <taxon>Sphingobacteriia</taxon>
        <taxon>Sphingobacteriales</taxon>
        <taxon>Sphingobacteriaceae</taxon>
        <taxon>Paradesertivirga</taxon>
    </lineage>
</organism>
<evidence type="ECO:0000313" key="3">
    <source>
        <dbReference type="EMBL" id="MFD2163703.1"/>
    </source>
</evidence>
<feature type="domain" description="DNA helicase DnaB-like N-terminal" evidence="2">
    <location>
        <begin position="5"/>
        <end position="80"/>
    </location>
</feature>
<gene>
    <name evidence="3" type="ORF">ACFSJU_14935</name>
</gene>
<evidence type="ECO:0000259" key="2">
    <source>
        <dbReference type="Pfam" id="PF00772"/>
    </source>
</evidence>
<sequence>MLSRTYIERAILGACLYCDGFPQVAHILSAKNFISSAEHKSRELFEVMASLYPHTPIDLVTVSAKYKQMHPVESEQMLMHWIFETANEKVNANANVISWAFTLLQLDINNKFRAKLQEWREVRIANHDHVEAASLLEILEASNEPETVFDMVENAMAYFEHHNMEEELEGTRELFGQVSDKCRNIKKVESIKVALKYLMSVTDCSNNQVKRECNVFAQAIADMISTGATNPRYTEAVELILK</sequence>
<comment type="caution">
    <text evidence="3">The sequence shown here is derived from an EMBL/GenBank/DDBJ whole genome shotgun (WGS) entry which is preliminary data.</text>
</comment>
<dbReference type="RefSeq" id="WP_255900402.1">
    <property type="nucleotide sequence ID" value="NZ_JAFMZO010000002.1"/>
</dbReference>
<name>A0ABW4ZNQ8_9SPHI</name>
<accession>A0ABW4ZNQ8</accession>
<proteinExistence type="predicted"/>
<evidence type="ECO:0000256" key="1">
    <source>
        <dbReference type="ARBA" id="ARBA00022515"/>
    </source>
</evidence>
<dbReference type="Gene3D" id="1.10.860.10">
    <property type="entry name" value="DNAb Helicase, Chain A"/>
    <property type="match status" value="1"/>
</dbReference>
<dbReference type="Proteomes" id="UP001597387">
    <property type="component" value="Unassembled WGS sequence"/>
</dbReference>
<protein>
    <submittedName>
        <fullName evidence="3">DnaB-like helicase N-terminal domain-containing protein</fullName>
    </submittedName>
</protein>
<dbReference type="EMBL" id="JBHUHZ010000002">
    <property type="protein sequence ID" value="MFD2163703.1"/>
    <property type="molecule type" value="Genomic_DNA"/>
</dbReference>
<dbReference type="InterPro" id="IPR016136">
    <property type="entry name" value="DNA_helicase_N/primase_C"/>
</dbReference>
<dbReference type="InterPro" id="IPR007693">
    <property type="entry name" value="DNA_helicase_DnaB-like_N"/>
</dbReference>
<reference evidence="4" key="1">
    <citation type="journal article" date="2019" name="Int. J. Syst. Evol. Microbiol.">
        <title>The Global Catalogue of Microorganisms (GCM) 10K type strain sequencing project: providing services to taxonomists for standard genome sequencing and annotation.</title>
        <authorList>
            <consortium name="The Broad Institute Genomics Platform"/>
            <consortium name="The Broad Institute Genome Sequencing Center for Infectious Disease"/>
            <person name="Wu L."/>
            <person name="Ma J."/>
        </authorList>
    </citation>
    <scope>NUCLEOTIDE SEQUENCE [LARGE SCALE GENOMIC DNA]</scope>
    <source>
        <strain evidence="4">KCTC 42217</strain>
    </source>
</reference>
<keyword evidence="4" id="KW-1185">Reference proteome</keyword>
<dbReference type="Pfam" id="PF00772">
    <property type="entry name" value="DnaB"/>
    <property type="match status" value="1"/>
</dbReference>
<evidence type="ECO:0000313" key="4">
    <source>
        <dbReference type="Proteomes" id="UP001597387"/>
    </source>
</evidence>
<keyword evidence="1" id="KW-0639">Primosome</keyword>